<sequence>MTSTKAATLIAVALTQLFVQGQAFAQTSSVEARPSLAEPSLSADGGQIAFVSGGDIWEVSASGGTAHLLVTDAATEGRPLYSPDGTKLAFTSTRGGNANIYILDLASGATTRLTYAESNEELDAWSADGKWLYFASGINDVGRQPDIFRVAATGGTPLEVSREQYLSEFQAAPSPDGASIALMARGLSAGQWWRNGHSHIDETEIWVKPVAGDGAYRKLLADEAKHAWPMWSPDGRTLYFMSDKSGAENLWRMPVAGGEATPVTRFTSGRFLYPNMAANGSAVVFERDFGVWKVDPATGRAAQVPITLRGASAAESQRHVTLTNFERMALSPDGKKVAVLAHGELFAVGSKDGGPAQRVTTSIAAEREMVWSPDSRKLLYVTERGLDHVIAQYDFETSTEILLTTSGMASALAYAPDGKSITYVTDVKELHVMTLPTASAPAVDRVLFTGALNTDERGPTPVWSPDSKWIAFPVVDRRSFTNVHVVPAAGGEARPVSFLGNGQMGKIVWSPDGKFILFDTSQRTEDSRIVRIDLLPHVPKYREDAFRDLFNPEAPKTETPDAPSTTPPATPPASGGTSGRSQRAAPPATPPRTPPVSVSIVFEGIRERATLLPLGLNADGPVISNDGKTLVFRASERGQESLYSWSLDELATEPPVAQQISSTPKPKPDFYLTGDGKTLFYLDGGSVVTTPLESPRAKTIGIQAQMDVDFAREKQVVFDQAWSTLNRNFFDPNFNGQDWTALRARFQPYVAGARTGDELRRTINLMIGELNASHSGTGAPRGAVPTDRIGDLGLRFDREAYEAGRGLIVREVVNLGPAFIAGSIKVGDRIVSVNGQAIEANTNLDALMQNQVGDRVALGFVNASGRHEAIVRPVGAGTASGLAYRQWVASRRAYVERASGGRLGYVHMADMSADSLNQLYLDLDSQNQGKEGIVIDIRNNNGGFVNGYALDVFSRRNFLHMTPRDLFTLPSRQALGQRALDKPTVLVTNESSLSDAEDFTEGYRTLGLGKVVGQPTAGWIIFTGSERLIDGSTVRLPGSRIQGSAGDDMEMHPRAVDQAVERPLGETLSGRDAQLDAAIAQLLKPAG</sequence>
<dbReference type="InterPro" id="IPR011659">
    <property type="entry name" value="WD40"/>
</dbReference>
<dbReference type="EMBL" id="CP062222">
    <property type="protein sequence ID" value="QTC92257.1"/>
    <property type="molecule type" value="Genomic_DNA"/>
</dbReference>
<keyword evidence="5 7" id="KW-0378">Hydrolase</keyword>
<dbReference type="CDD" id="cd00136">
    <property type="entry name" value="PDZ_canonical"/>
    <property type="match status" value="1"/>
</dbReference>
<dbReference type="InterPro" id="IPR012393">
    <property type="entry name" value="Tricorn_protease"/>
</dbReference>
<evidence type="ECO:0000256" key="7">
    <source>
        <dbReference type="PIRNR" id="PIRNR036421"/>
    </source>
</evidence>
<organism evidence="13 14">
    <name type="scientific">Brevundimonas goettingensis</name>
    <dbReference type="NCBI Taxonomy" id="2774190"/>
    <lineage>
        <taxon>Bacteria</taxon>
        <taxon>Pseudomonadati</taxon>
        <taxon>Pseudomonadota</taxon>
        <taxon>Alphaproteobacteria</taxon>
        <taxon>Caulobacterales</taxon>
        <taxon>Caulobacteraceae</taxon>
        <taxon>Brevundimonas</taxon>
    </lineage>
</organism>
<evidence type="ECO:0000256" key="5">
    <source>
        <dbReference type="ARBA" id="ARBA00022801"/>
    </source>
</evidence>
<feature type="active site" description="Nucleophile" evidence="8">
    <location>
        <position position="994"/>
    </location>
</feature>
<name>A0A975C629_9CAUL</name>
<dbReference type="SUPFAM" id="SSF69304">
    <property type="entry name" value="Tricorn protease N-terminal domain"/>
    <property type="match status" value="1"/>
</dbReference>
<dbReference type="PIRSF" id="PIRSF036421">
    <property type="entry name" value="Tricorn_protease"/>
    <property type="match status" value="1"/>
</dbReference>
<dbReference type="InterPro" id="IPR005151">
    <property type="entry name" value="Tail-specific_protease"/>
</dbReference>
<dbReference type="KEGG" id="bgoe:IFJ75_04985"/>
<dbReference type="CDD" id="cd07562">
    <property type="entry name" value="Peptidase_S41_TRI"/>
    <property type="match status" value="1"/>
</dbReference>
<dbReference type="Gene3D" id="3.90.226.10">
    <property type="entry name" value="2-enoyl-CoA Hydratase, Chain A, domain 1"/>
    <property type="match status" value="1"/>
</dbReference>
<evidence type="ECO:0000313" key="13">
    <source>
        <dbReference type="EMBL" id="QTC92257.1"/>
    </source>
</evidence>
<dbReference type="Pfam" id="PF14684">
    <property type="entry name" value="Tricorn_C1"/>
    <property type="match status" value="1"/>
</dbReference>
<dbReference type="PANTHER" id="PTHR43253:SF1">
    <property type="entry name" value="TRICORN PROTEASE HOMOLOG 2-RELATED"/>
    <property type="match status" value="1"/>
</dbReference>
<gene>
    <name evidence="13" type="ORF">IFJ75_04985</name>
</gene>
<dbReference type="SUPFAM" id="SSF82171">
    <property type="entry name" value="DPP6 N-terminal domain-like"/>
    <property type="match status" value="1"/>
</dbReference>
<dbReference type="InterPro" id="IPR011042">
    <property type="entry name" value="6-blade_b-propeller_TolB-like"/>
</dbReference>
<dbReference type="RefSeq" id="WP_207931538.1">
    <property type="nucleotide sequence ID" value="NZ_CP062222.1"/>
</dbReference>
<evidence type="ECO:0000256" key="1">
    <source>
        <dbReference type="ARBA" id="ARBA00004496"/>
    </source>
</evidence>
<proteinExistence type="inferred from homology"/>
<dbReference type="PANTHER" id="PTHR43253">
    <property type="entry name" value="TRICORN PROTEASE HOMOLOG 2-RELATED"/>
    <property type="match status" value="1"/>
</dbReference>
<feature type="site" description="Transition state stabilizer; via amide nitrogen" evidence="9">
    <location>
        <position position="995"/>
    </location>
</feature>
<dbReference type="InterPro" id="IPR036034">
    <property type="entry name" value="PDZ_sf"/>
</dbReference>
<dbReference type="Gene3D" id="2.120.10.60">
    <property type="entry name" value="Tricorn protease N-terminal domain"/>
    <property type="match status" value="2"/>
</dbReference>
<feature type="active site" description="Charge relay system" evidence="8">
    <location>
        <position position="774"/>
    </location>
</feature>
<feature type="domain" description="PDZ" evidence="12">
    <location>
        <begin position="790"/>
        <end position="846"/>
    </location>
</feature>
<keyword evidence="6 7" id="KW-0720">Serine protease</keyword>
<evidence type="ECO:0000313" key="14">
    <source>
        <dbReference type="Proteomes" id="UP000663918"/>
    </source>
</evidence>
<dbReference type="Gene3D" id="2.30.42.10">
    <property type="match status" value="1"/>
</dbReference>
<dbReference type="InterPro" id="IPR028204">
    <property type="entry name" value="Tricorn_C1"/>
</dbReference>
<comment type="subcellular location">
    <subcellularLocation>
        <location evidence="1 7">Cytoplasm</location>
    </subcellularLocation>
</comment>
<evidence type="ECO:0000256" key="8">
    <source>
        <dbReference type="PIRSR" id="PIRSR036421-1"/>
    </source>
</evidence>
<evidence type="ECO:0000256" key="9">
    <source>
        <dbReference type="PIRSR" id="PIRSR036421-3"/>
    </source>
</evidence>
<evidence type="ECO:0000256" key="6">
    <source>
        <dbReference type="ARBA" id="ARBA00022825"/>
    </source>
</evidence>
<dbReference type="InterPro" id="IPR029045">
    <property type="entry name" value="ClpP/crotonase-like_dom_sf"/>
</dbReference>
<dbReference type="Proteomes" id="UP000663918">
    <property type="component" value="Chromosome"/>
</dbReference>
<evidence type="ECO:0000256" key="11">
    <source>
        <dbReference type="SAM" id="SignalP"/>
    </source>
</evidence>
<dbReference type="Pfam" id="PF07676">
    <property type="entry name" value="PD40"/>
    <property type="match status" value="3"/>
</dbReference>
<dbReference type="PROSITE" id="PS50106">
    <property type="entry name" value="PDZ"/>
    <property type="match status" value="1"/>
</dbReference>
<dbReference type="Pfam" id="PF26549">
    <property type="entry name" value="Tricorn_N"/>
    <property type="match status" value="1"/>
</dbReference>
<dbReference type="SUPFAM" id="SSF52096">
    <property type="entry name" value="ClpP/crotonase"/>
    <property type="match status" value="1"/>
</dbReference>
<dbReference type="Gene3D" id="3.30.750.44">
    <property type="match status" value="1"/>
</dbReference>
<evidence type="ECO:0000256" key="3">
    <source>
        <dbReference type="ARBA" id="ARBA00022490"/>
    </source>
</evidence>
<dbReference type="InterPro" id="IPR001478">
    <property type="entry name" value="PDZ"/>
</dbReference>
<accession>A0A975C629</accession>
<comment type="function">
    <text evidence="7">Degrades oligopeptides.</text>
</comment>
<reference evidence="13" key="1">
    <citation type="submission" date="2020-09" db="EMBL/GenBank/DDBJ databases">
        <title>Brevundimonas sp. LVF2 isolated from a puddle in Goettingen, Germany.</title>
        <authorList>
            <person name="Friedrich I."/>
            <person name="Klassen A."/>
            <person name="Hannes N."/>
            <person name="Schneider D."/>
            <person name="Hertel R."/>
            <person name="Daniel R."/>
        </authorList>
    </citation>
    <scope>NUCLEOTIDE SEQUENCE</scope>
    <source>
        <strain evidence="13">LVF2</strain>
    </source>
</reference>
<evidence type="ECO:0000256" key="10">
    <source>
        <dbReference type="SAM" id="MobiDB-lite"/>
    </source>
</evidence>
<feature type="active site" description="Charge relay system" evidence="8">
    <location>
        <position position="1050"/>
    </location>
</feature>
<protein>
    <recommendedName>
        <fullName evidence="7">Tricorn protease homolog</fullName>
        <ecNumber evidence="7">3.4.21.-</ecNumber>
    </recommendedName>
</protein>
<dbReference type="GO" id="GO:0008236">
    <property type="term" value="F:serine-type peptidase activity"/>
    <property type="evidence" value="ECO:0007669"/>
    <property type="project" value="UniProtKB-UniRule"/>
</dbReference>
<keyword evidence="3 7" id="KW-0963">Cytoplasm</keyword>
<dbReference type="Pfam" id="PF13180">
    <property type="entry name" value="PDZ_2"/>
    <property type="match status" value="1"/>
</dbReference>
<keyword evidence="4 7" id="KW-0645">Protease</keyword>
<dbReference type="Gene3D" id="2.120.10.30">
    <property type="entry name" value="TolB, C-terminal domain"/>
    <property type="match status" value="1"/>
</dbReference>
<dbReference type="SMART" id="SM00228">
    <property type="entry name" value="PDZ"/>
    <property type="match status" value="1"/>
</dbReference>
<feature type="region of interest" description="Disordered" evidence="10">
    <location>
        <begin position="551"/>
        <end position="596"/>
    </location>
</feature>
<evidence type="ECO:0000256" key="2">
    <source>
        <dbReference type="ARBA" id="ARBA00008524"/>
    </source>
</evidence>
<feature type="signal peptide" evidence="11">
    <location>
        <begin position="1"/>
        <end position="25"/>
    </location>
</feature>
<dbReference type="GO" id="GO:0005737">
    <property type="term" value="C:cytoplasm"/>
    <property type="evidence" value="ECO:0007669"/>
    <property type="project" value="UniProtKB-SubCell"/>
</dbReference>
<dbReference type="Pfam" id="PF03572">
    <property type="entry name" value="Peptidase_S41"/>
    <property type="match status" value="1"/>
</dbReference>
<dbReference type="EC" id="3.4.21.-" evidence="7"/>
<dbReference type="SMART" id="SM00245">
    <property type="entry name" value="TSPc"/>
    <property type="match status" value="1"/>
</dbReference>
<evidence type="ECO:0000259" key="12">
    <source>
        <dbReference type="PROSITE" id="PS50106"/>
    </source>
</evidence>
<dbReference type="SUPFAM" id="SSF50156">
    <property type="entry name" value="PDZ domain-like"/>
    <property type="match status" value="1"/>
</dbReference>
<comment type="similarity">
    <text evidence="2 7">Belongs to the peptidase S41B family.</text>
</comment>
<keyword evidence="11" id="KW-0732">Signal</keyword>
<dbReference type="GO" id="GO:0006508">
    <property type="term" value="P:proteolysis"/>
    <property type="evidence" value="ECO:0007669"/>
    <property type="project" value="UniProtKB-UniRule"/>
</dbReference>
<feature type="chain" id="PRO_5038023355" description="Tricorn protease homolog" evidence="11">
    <location>
        <begin position="26"/>
        <end position="1087"/>
    </location>
</feature>
<dbReference type="AlphaFoldDB" id="A0A975C629"/>
<evidence type="ECO:0000256" key="4">
    <source>
        <dbReference type="ARBA" id="ARBA00022670"/>
    </source>
</evidence>
<keyword evidence="14" id="KW-1185">Reference proteome</keyword>